<reference evidence="1 2" key="1">
    <citation type="submission" date="2016-06" db="EMBL/GenBank/DDBJ databases">
        <authorList>
            <person name="Kjaerup R.B."/>
            <person name="Dalgaard T.S."/>
            <person name="Juul-Madsen H.R."/>
        </authorList>
    </citation>
    <scope>NUCLEOTIDE SEQUENCE [LARGE SCALE GENOMIC DNA]</scope>
    <source>
        <strain evidence="1">2</strain>
    </source>
</reference>
<organism evidence="1 2">
    <name type="scientific">Candidatus Propionivibrio aalborgensis</name>
    <dbReference type="NCBI Taxonomy" id="1860101"/>
    <lineage>
        <taxon>Bacteria</taxon>
        <taxon>Pseudomonadati</taxon>
        <taxon>Pseudomonadota</taxon>
        <taxon>Betaproteobacteria</taxon>
        <taxon>Rhodocyclales</taxon>
        <taxon>Rhodocyclaceae</taxon>
        <taxon>Propionivibrio</taxon>
    </lineage>
</organism>
<dbReference type="AlphaFoldDB" id="A0A1A8Y292"/>
<evidence type="ECO:0000313" key="2">
    <source>
        <dbReference type="Proteomes" id="UP000199600"/>
    </source>
</evidence>
<sequence length="509" mass="56835">MMLNLFSSRPDHPLGDPKELKRAIVELPPDNSFKAVDEVYGWFESLQQADGFRVDHLYDVVRQLDEAVQSHLRRLSRDYLHSPRLSKNEERRLWSICYNYWGEVSSLYARCIERAKSNPKEKGSETLKSSLPLAATRLLAARAAQLKWVEYRYGPIGEDLWRGLGQPYLAAEVAGYATQPVQIYPGQAGLTSVAQQYLQALIFDSSSMGSLMPIEIDLADRLIAHFQPHFVFSKNCLPDSVYWVDAASGLPPTRLARQPDQLTQTLRFFSPGNVPQALNELTRIVERGDVPADLNLGGEYPATMLLPVLRHLALYWAPEPPQREHPRHAVKTRIAVLQGFDDCFTAFAGNVARLGKERTAESWVVENVSLGGFGASVDDLGGEWLRIGALICMHPEGGENWVLGVVRRYNKDSEKHASVGIQSLSKHAASIELRPRTAGFSATGAIPGIWLRENNSPGEARVVLPPGSFDVRTSLEFVHDNRSYLLAPIELEETGSSFEIGHYREHVAD</sequence>
<keyword evidence="2" id="KW-1185">Reference proteome</keyword>
<gene>
    <name evidence="1" type="ORF">PROAA_90014</name>
</gene>
<dbReference type="EMBL" id="FLQY01000395">
    <property type="protein sequence ID" value="SBT11112.1"/>
    <property type="molecule type" value="Genomic_DNA"/>
</dbReference>
<dbReference type="Proteomes" id="UP000199600">
    <property type="component" value="Unassembled WGS sequence"/>
</dbReference>
<evidence type="ECO:0008006" key="3">
    <source>
        <dbReference type="Google" id="ProtNLM"/>
    </source>
</evidence>
<name>A0A1A8Y292_9RHOO</name>
<proteinExistence type="predicted"/>
<accession>A0A1A8Y292</accession>
<evidence type="ECO:0000313" key="1">
    <source>
        <dbReference type="EMBL" id="SBT11112.1"/>
    </source>
</evidence>
<protein>
    <recommendedName>
        <fullName evidence="3">PilZ domain-containing protein</fullName>
    </recommendedName>
</protein>